<dbReference type="PANTHER" id="PTHR30344:SF1">
    <property type="entry name" value="6-PHOSPHOGLUCONOLACTONASE"/>
    <property type="match status" value="1"/>
</dbReference>
<accession>A0A2V0NZH1</accession>
<keyword evidence="3" id="KW-1185">Reference proteome</keyword>
<evidence type="ECO:0000313" key="2">
    <source>
        <dbReference type="EMBL" id="GBF92719.1"/>
    </source>
</evidence>
<evidence type="ECO:0000256" key="1">
    <source>
        <dbReference type="ARBA" id="ARBA00005564"/>
    </source>
</evidence>
<dbReference type="AlphaFoldDB" id="A0A2V0NZH1"/>
<dbReference type="EMBL" id="BDRX01000034">
    <property type="protein sequence ID" value="GBF92719.1"/>
    <property type="molecule type" value="Genomic_DNA"/>
</dbReference>
<dbReference type="InterPro" id="IPR050282">
    <property type="entry name" value="Cycloisomerase_2"/>
</dbReference>
<dbReference type="Pfam" id="PF10282">
    <property type="entry name" value="Lactonase"/>
    <property type="match status" value="1"/>
</dbReference>
<reference evidence="2 3" key="1">
    <citation type="journal article" date="2018" name="Sci. Rep.">
        <title>Raphidocelis subcapitata (=Pseudokirchneriella subcapitata) provides an insight into genome evolution and environmental adaptations in the Sphaeropleales.</title>
        <authorList>
            <person name="Suzuki S."/>
            <person name="Yamaguchi H."/>
            <person name="Nakajima N."/>
            <person name="Kawachi M."/>
        </authorList>
    </citation>
    <scope>NUCLEOTIDE SEQUENCE [LARGE SCALE GENOMIC DNA]</scope>
    <source>
        <strain evidence="2 3">NIES-35</strain>
    </source>
</reference>
<sequence>MSPPDAQSMVPPPSHGAKPDHDTLVFLGTYSDHSILPHWPRGGREGQGITVARWAAAKDRLELLHTVPVVNPAFMKYHPTLNVLYVLSECINTHGYLTAFAVDPAGAALTPLAPPLYMSGRSSCYISFDSDASHAVVANYWDGLLNVVSLDPSTGAPLAVVQELQQGRRKEWRQVVDRADHMSNRQDGPHAHSAIFHPSYNWLFVPDLGDNGIHQYRYKDGRLTHEAFIAVAPGDGPRHFVFHPKLPVAYSGCELKSQVQVFAVDDSEPSAVRPRINPVQRLATLPEGWEGVNYVGEIKIDASGSHVYVSNRGHDSVAAFKVDPATGQLERAGVDCVLGRCPRHFGLSACGRYAVVGAQDSDLVRVFRLCPSTGRLTECLQELDAPTPNFVLFAPAHAAAAAAAAPHGAADGASEAREHAASGSVQRAAAVAVCAN</sequence>
<organism evidence="2 3">
    <name type="scientific">Raphidocelis subcapitata</name>
    <dbReference type="NCBI Taxonomy" id="307507"/>
    <lineage>
        <taxon>Eukaryota</taxon>
        <taxon>Viridiplantae</taxon>
        <taxon>Chlorophyta</taxon>
        <taxon>core chlorophytes</taxon>
        <taxon>Chlorophyceae</taxon>
        <taxon>CS clade</taxon>
        <taxon>Sphaeropleales</taxon>
        <taxon>Selenastraceae</taxon>
        <taxon>Raphidocelis</taxon>
    </lineage>
</organism>
<evidence type="ECO:0000313" key="3">
    <source>
        <dbReference type="Proteomes" id="UP000247498"/>
    </source>
</evidence>
<comment type="caution">
    <text evidence="2">The sequence shown here is derived from an EMBL/GenBank/DDBJ whole genome shotgun (WGS) entry which is preliminary data.</text>
</comment>
<name>A0A2V0NZH1_9CHLO</name>
<comment type="similarity">
    <text evidence="1">Belongs to the cycloisomerase 2 family.</text>
</comment>
<dbReference type="InterPro" id="IPR011048">
    <property type="entry name" value="Haem_d1_sf"/>
</dbReference>
<dbReference type="Proteomes" id="UP000247498">
    <property type="component" value="Unassembled WGS sequence"/>
</dbReference>
<dbReference type="SUPFAM" id="SSF51004">
    <property type="entry name" value="C-terminal (heme d1) domain of cytochrome cd1-nitrite reductase"/>
    <property type="match status" value="1"/>
</dbReference>
<dbReference type="OrthoDB" id="525079at2759"/>
<dbReference type="STRING" id="307507.A0A2V0NZH1"/>
<gene>
    <name evidence="2" type="ORF">Rsub_05088</name>
</gene>
<evidence type="ECO:0008006" key="4">
    <source>
        <dbReference type="Google" id="ProtNLM"/>
    </source>
</evidence>
<dbReference type="InterPro" id="IPR015943">
    <property type="entry name" value="WD40/YVTN_repeat-like_dom_sf"/>
</dbReference>
<dbReference type="Gene3D" id="2.130.10.10">
    <property type="entry name" value="YVTN repeat-like/Quinoprotein amine dehydrogenase"/>
    <property type="match status" value="1"/>
</dbReference>
<protein>
    <recommendedName>
        <fullName evidence="4">6-phosphogluconolactonase</fullName>
    </recommendedName>
</protein>
<dbReference type="PANTHER" id="PTHR30344">
    <property type="entry name" value="6-PHOSPHOGLUCONOLACTONASE-RELATED"/>
    <property type="match status" value="1"/>
</dbReference>
<dbReference type="GO" id="GO:0017057">
    <property type="term" value="F:6-phosphogluconolactonase activity"/>
    <property type="evidence" value="ECO:0007669"/>
    <property type="project" value="TreeGrafter"/>
</dbReference>
<dbReference type="InParanoid" id="A0A2V0NZH1"/>
<dbReference type="InterPro" id="IPR019405">
    <property type="entry name" value="Lactonase_7-beta_prop"/>
</dbReference>
<proteinExistence type="inferred from homology"/>